<evidence type="ECO:0000256" key="1">
    <source>
        <dbReference type="SAM" id="MobiDB-lite"/>
    </source>
</evidence>
<sequence>DKCPGWHPAEEGPALIAQPPETCPALGLGTTSLEWKAWEQTSRSSALGRPSTTWSCTSWPNMASSSTRPC</sequence>
<feature type="non-terminal residue" evidence="2">
    <location>
        <position position="1"/>
    </location>
</feature>
<accession>A0A2J8Y2N0</accession>
<dbReference type="EMBL" id="NDHI03003284">
    <property type="protein sequence ID" value="PNJ88528.1"/>
    <property type="molecule type" value="Genomic_DNA"/>
</dbReference>
<name>A0A2J8Y2N0_PONAB</name>
<dbReference type="AlphaFoldDB" id="A0A2J8Y2N0"/>
<feature type="region of interest" description="Disordered" evidence="1">
    <location>
        <begin position="1"/>
        <end position="21"/>
    </location>
</feature>
<protein>
    <submittedName>
        <fullName evidence="2">PDE6G isoform 3</fullName>
    </submittedName>
</protein>
<proteinExistence type="predicted"/>
<comment type="caution">
    <text evidence="2">The sequence shown here is derived from an EMBL/GenBank/DDBJ whole genome shotgun (WGS) entry which is preliminary data.</text>
</comment>
<evidence type="ECO:0000313" key="2">
    <source>
        <dbReference type="EMBL" id="PNJ88528.1"/>
    </source>
</evidence>
<gene>
    <name evidence="2" type="ORF">CR201_G0021628</name>
</gene>
<organism evidence="2">
    <name type="scientific">Pongo abelii</name>
    <name type="common">Sumatran orangutan</name>
    <name type="synonym">Pongo pygmaeus abelii</name>
    <dbReference type="NCBI Taxonomy" id="9601"/>
    <lineage>
        <taxon>Eukaryota</taxon>
        <taxon>Metazoa</taxon>
        <taxon>Chordata</taxon>
        <taxon>Craniata</taxon>
        <taxon>Vertebrata</taxon>
        <taxon>Euteleostomi</taxon>
        <taxon>Mammalia</taxon>
        <taxon>Eutheria</taxon>
        <taxon>Euarchontoglires</taxon>
        <taxon>Primates</taxon>
        <taxon>Haplorrhini</taxon>
        <taxon>Catarrhini</taxon>
        <taxon>Hominidae</taxon>
        <taxon>Pongo</taxon>
    </lineage>
</organism>
<reference evidence="2" key="1">
    <citation type="submission" date="2017-12" db="EMBL/GenBank/DDBJ databases">
        <title>High-resolution comparative analysis of great ape genomes.</title>
        <authorList>
            <person name="Pollen A."/>
            <person name="Hastie A."/>
            <person name="Hormozdiari F."/>
            <person name="Dougherty M."/>
            <person name="Liu R."/>
            <person name="Chaisson M."/>
            <person name="Hoppe E."/>
            <person name="Hill C."/>
            <person name="Pang A."/>
            <person name="Hillier L."/>
            <person name="Baker C."/>
            <person name="Armstrong J."/>
            <person name="Shendure J."/>
            <person name="Paten B."/>
            <person name="Wilson R."/>
            <person name="Chao H."/>
            <person name="Schneider V."/>
            <person name="Ventura M."/>
            <person name="Kronenberg Z."/>
            <person name="Murali S."/>
            <person name="Gordon D."/>
            <person name="Cantsilieris S."/>
            <person name="Munson K."/>
            <person name="Nelson B."/>
            <person name="Raja A."/>
            <person name="Underwood J."/>
            <person name="Diekhans M."/>
            <person name="Fiddes I."/>
            <person name="Haussler D."/>
            <person name="Eichler E."/>
        </authorList>
    </citation>
    <scope>NUCLEOTIDE SEQUENCE [LARGE SCALE GENOMIC DNA]</scope>
    <source>
        <strain evidence="2">Susie</strain>
    </source>
</reference>
<feature type="compositionally biased region" description="Basic and acidic residues" evidence="1">
    <location>
        <begin position="1"/>
        <end position="10"/>
    </location>
</feature>